<dbReference type="Proteomes" id="UP000269301">
    <property type="component" value="Unassembled WGS sequence"/>
</dbReference>
<evidence type="ECO:0000256" key="7">
    <source>
        <dbReference type="SAM" id="Phobius"/>
    </source>
</evidence>
<comment type="caution">
    <text evidence="10">The sequence shown here is derived from an EMBL/GenBank/DDBJ whole genome shotgun (WGS) entry which is preliminary data.</text>
</comment>
<dbReference type="InterPro" id="IPR018313">
    <property type="entry name" value="SBP_3_CS"/>
</dbReference>
<comment type="subcellular location">
    <subcellularLocation>
        <location evidence="1">Cell envelope</location>
    </subcellularLocation>
</comment>
<dbReference type="AlphaFoldDB" id="A0A495A0G1"/>
<organism evidence="10 11">
    <name type="scientific">Oceanobacillus halophilus</name>
    <dbReference type="NCBI Taxonomy" id="930130"/>
    <lineage>
        <taxon>Bacteria</taxon>
        <taxon>Bacillati</taxon>
        <taxon>Bacillota</taxon>
        <taxon>Bacilli</taxon>
        <taxon>Bacillales</taxon>
        <taxon>Bacillaceae</taxon>
        <taxon>Oceanobacillus</taxon>
    </lineage>
</organism>
<feature type="domain" description="Solute-binding protein family 3/N-terminal" evidence="8">
    <location>
        <begin position="70"/>
        <end position="292"/>
    </location>
</feature>
<dbReference type="SMART" id="SM00079">
    <property type="entry name" value="PBPe"/>
    <property type="match status" value="1"/>
</dbReference>
<dbReference type="PANTHER" id="PTHR35936:SF38">
    <property type="entry name" value="GLUTAMINE-BINDING PERIPLASMIC PROTEIN"/>
    <property type="match status" value="1"/>
</dbReference>
<keyword evidence="4" id="KW-0564">Palmitate</keyword>
<dbReference type="SMART" id="SM00062">
    <property type="entry name" value="PBPb"/>
    <property type="match status" value="1"/>
</dbReference>
<protein>
    <submittedName>
        <fullName evidence="10">ABC transporter substrate-binding protein</fullName>
    </submittedName>
</protein>
<keyword evidence="7" id="KW-1133">Transmembrane helix</keyword>
<keyword evidence="11" id="KW-1185">Reference proteome</keyword>
<evidence type="ECO:0000256" key="1">
    <source>
        <dbReference type="ARBA" id="ARBA00004196"/>
    </source>
</evidence>
<reference evidence="10 11" key="1">
    <citation type="journal article" date="2016" name="Int. J. Syst. Evol. Microbiol.">
        <title>Oceanobacillus halophilus sp. nov., a novel moderately halophilic bacterium from a hypersaline lake.</title>
        <authorList>
            <person name="Amoozegar M.A."/>
            <person name="Bagheri M."/>
            <person name="Makhdoumi A."/>
            <person name="Nikou M.M."/>
            <person name="Fazeli S.A.S."/>
            <person name="Schumann P."/>
            <person name="Sproer C."/>
            <person name="Sanchez-Porro C."/>
            <person name="Ventosa A."/>
        </authorList>
    </citation>
    <scope>NUCLEOTIDE SEQUENCE [LARGE SCALE GENOMIC DNA]</scope>
    <source>
        <strain evidence="10 11">DSM 23996</strain>
    </source>
</reference>
<dbReference type="GO" id="GO:0016020">
    <property type="term" value="C:membrane"/>
    <property type="evidence" value="ECO:0007669"/>
    <property type="project" value="InterPro"/>
</dbReference>
<dbReference type="Gene3D" id="3.40.190.10">
    <property type="entry name" value="Periplasmic binding protein-like II"/>
    <property type="match status" value="2"/>
</dbReference>
<evidence type="ECO:0000259" key="9">
    <source>
        <dbReference type="SMART" id="SM00079"/>
    </source>
</evidence>
<keyword evidence="5" id="KW-0449">Lipoprotein</keyword>
<accession>A0A495A0G1</accession>
<evidence type="ECO:0000256" key="6">
    <source>
        <dbReference type="RuleBase" id="RU003744"/>
    </source>
</evidence>
<dbReference type="GO" id="GO:0015276">
    <property type="term" value="F:ligand-gated monoatomic ion channel activity"/>
    <property type="evidence" value="ECO:0007669"/>
    <property type="project" value="InterPro"/>
</dbReference>
<gene>
    <name evidence="10" type="ORF">D8M06_11055</name>
</gene>
<name>A0A495A0G1_9BACI</name>
<dbReference type="GO" id="GO:0030313">
    <property type="term" value="C:cell envelope"/>
    <property type="evidence" value="ECO:0007669"/>
    <property type="project" value="UniProtKB-SubCell"/>
</dbReference>
<dbReference type="InterPro" id="IPR001320">
    <property type="entry name" value="Iontro_rcpt_C"/>
</dbReference>
<feature type="domain" description="Ionotropic glutamate receptor C-terminal" evidence="9">
    <location>
        <begin position="70"/>
        <end position="291"/>
    </location>
</feature>
<dbReference type="PROSITE" id="PS01039">
    <property type="entry name" value="SBP_BACTERIAL_3"/>
    <property type="match status" value="1"/>
</dbReference>
<sequence length="292" mass="32090">MSKNIDIIENVVSEINKFSGGLFLMNKQQKKNTFVYKIVMIALVGIIAITLAGCGTDEVTSESSDGSKEEISVAVVQDYPPFEYKVDEKLTGFDVELVEAVAEKADMTVNWEIMKFDGIIPALQANQVDAAVSAIGIRDDRLEVVDFSDPYFESGLSLVTLKDSAFESEADLEGSTIVAKQGTSSLELANKLAEEYNGEVTKLQDDATMYMELENGNADVVINDYPSVAYKINQDGEDSELRIVGDKYPSEDYGIAISKGSEGLVEKMNTGLQELKDSGEFDELYSQYFSEE</sequence>
<dbReference type="PANTHER" id="PTHR35936">
    <property type="entry name" value="MEMBRANE-BOUND LYTIC MUREIN TRANSGLYCOSYLASE F"/>
    <property type="match status" value="1"/>
</dbReference>
<dbReference type="Pfam" id="PF00497">
    <property type="entry name" value="SBP_bac_3"/>
    <property type="match status" value="1"/>
</dbReference>
<evidence type="ECO:0000313" key="10">
    <source>
        <dbReference type="EMBL" id="RKQ32933.1"/>
    </source>
</evidence>
<evidence type="ECO:0000313" key="11">
    <source>
        <dbReference type="Proteomes" id="UP000269301"/>
    </source>
</evidence>
<dbReference type="InterPro" id="IPR001638">
    <property type="entry name" value="Solute-binding_3/MltF_N"/>
</dbReference>
<evidence type="ECO:0000259" key="8">
    <source>
        <dbReference type="SMART" id="SM00062"/>
    </source>
</evidence>
<comment type="similarity">
    <text evidence="2 6">Belongs to the bacterial solute-binding protein 3 family.</text>
</comment>
<evidence type="ECO:0000256" key="2">
    <source>
        <dbReference type="ARBA" id="ARBA00010333"/>
    </source>
</evidence>
<feature type="transmembrane region" description="Helical" evidence="7">
    <location>
        <begin position="34"/>
        <end position="53"/>
    </location>
</feature>
<dbReference type="EMBL" id="RBZP01000008">
    <property type="protein sequence ID" value="RKQ32933.1"/>
    <property type="molecule type" value="Genomic_DNA"/>
</dbReference>
<keyword evidence="3" id="KW-0732">Signal</keyword>
<dbReference type="SUPFAM" id="SSF53850">
    <property type="entry name" value="Periplasmic binding protein-like II"/>
    <property type="match status" value="1"/>
</dbReference>
<evidence type="ECO:0000256" key="5">
    <source>
        <dbReference type="ARBA" id="ARBA00023288"/>
    </source>
</evidence>
<proteinExistence type="inferred from homology"/>
<keyword evidence="7" id="KW-0812">Transmembrane</keyword>
<keyword evidence="7" id="KW-0472">Membrane</keyword>
<evidence type="ECO:0000256" key="3">
    <source>
        <dbReference type="ARBA" id="ARBA00022729"/>
    </source>
</evidence>
<evidence type="ECO:0000256" key="4">
    <source>
        <dbReference type="ARBA" id="ARBA00023139"/>
    </source>
</evidence>